<dbReference type="InterPro" id="IPR001611">
    <property type="entry name" value="Leu-rich_rpt"/>
</dbReference>
<comment type="subcellular location">
    <subcellularLocation>
        <location evidence="1">Membrane</location>
        <topology evidence="1">Single-pass type I membrane protein</topology>
    </subcellularLocation>
</comment>
<evidence type="ECO:0000256" key="9">
    <source>
        <dbReference type="ARBA" id="ARBA00023170"/>
    </source>
</evidence>
<dbReference type="PANTHER" id="PTHR48061">
    <property type="entry name" value="LEUCINE-RICH REPEAT RECEPTOR PROTEIN KINASE EMS1-LIKE-RELATED"/>
    <property type="match status" value="1"/>
</dbReference>
<evidence type="ECO:0000256" key="6">
    <source>
        <dbReference type="ARBA" id="ARBA00022737"/>
    </source>
</evidence>
<keyword evidence="8" id="KW-0472">Membrane</keyword>
<evidence type="ECO:0000256" key="1">
    <source>
        <dbReference type="ARBA" id="ARBA00004479"/>
    </source>
</evidence>
<dbReference type="FunFam" id="3.80.10.10:FF:000111">
    <property type="entry name" value="LRR receptor-like serine/threonine-protein kinase ERECTA"/>
    <property type="match status" value="1"/>
</dbReference>
<dbReference type="Gramene" id="KCW66924">
    <property type="protein sequence ID" value="KCW66924"/>
    <property type="gene ID" value="EUGRSUZ_F00674"/>
</dbReference>
<protein>
    <recommendedName>
        <fullName evidence="12">Leucine-rich repeat-containing N-terminal plant-type domain-containing protein</fullName>
    </recommendedName>
</protein>
<name>A0A059BLP8_EUCGR</name>
<evidence type="ECO:0000256" key="4">
    <source>
        <dbReference type="ARBA" id="ARBA00022692"/>
    </source>
</evidence>
<keyword evidence="9" id="KW-0675">Receptor</keyword>
<reference evidence="11" key="1">
    <citation type="submission" date="2013-07" db="EMBL/GenBank/DDBJ databases">
        <title>The genome of Eucalyptus grandis.</title>
        <authorList>
            <person name="Schmutz J."/>
            <person name="Hayes R."/>
            <person name="Myburg A."/>
            <person name="Tuskan G."/>
            <person name="Grattapaglia D."/>
            <person name="Rokhsar D.S."/>
        </authorList>
    </citation>
    <scope>NUCLEOTIDE SEQUENCE</scope>
    <source>
        <tissue evidence="11">Leaf extractions</tissue>
    </source>
</reference>
<dbReference type="STRING" id="71139.A0A059BLP8"/>
<keyword evidence="10" id="KW-0325">Glycoprotein</keyword>
<dbReference type="AlphaFoldDB" id="A0A059BLP8"/>
<keyword evidence="4" id="KW-0812">Transmembrane</keyword>
<evidence type="ECO:0000256" key="8">
    <source>
        <dbReference type="ARBA" id="ARBA00023136"/>
    </source>
</evidence>
<evidence type="ECO:0000256" key="5">
    <source>
        <dbReference type="ARBA" id="ARBA00022729"/>
    </source>
</evidence>
<evidence type="ECO:0000256" key="7">
    <source>
        <dbReference type="ARBA" id="ARBA00022989"/>
    </source>
</evidence>
<dbReference type="PANTHER" id="PTHR48061:SF46">
    <property type="entry name" value="LEUCINE-RICH REPEAT-CONTAINING N-TERMINAL PLANT-TYPE DOMAIN-CONTAINING PROTEIN"/>
    <property type="match status" value="1"/>
</dbReference>
<keyword evidence="5" id="KW-0732">Signal</keyword>
<gene>
    <name evidence="11" type="ORF">EUGRSUZ_F00674</name>
</gene>
<evidence type="ECO:0000313" key="11">
    <source>
        <dbReference type="EMBL" id="KCW66924.1"/>
    </source>
</evidence>
<dbReference type="InParanoid" id="A0A059BLP8"/>
<proteinExistence type="inferred from homology"/>
<dbReference type="SUPFAM" id="SSF52058">
    <property type="entry name" value="L domain-like"/>
    <property type="match status" value="2"/>
</dbReference>
<dbReference type="Pfam" id="PF00560">
    <property type="entry name" value="LRR_1"/>
    <property type="match status" value="2"/>
</dbReference>
<evidence type="ECO:0000256" key="3">
    <source>
        <dbReference type="ARBA" id="ARBA00022614"/>
    </source>
</evidence>
<dbReference type="InterPro" id="IPR046956">
    <property type="entry name" value="RLP23-like"/>
</dbReference>
<dbReference type="EMBL" id="KK198758">
    <property type="protein sequence ID" value="KCW66924.1"/>
    <property type="molecule type" value="Genomic_DNA"/>
</dbReference>
<keyword evidence="3" id="KW-0433">Leucine-rich repeat</keyword>
<keyword evidence="6" id="KW-0677">Repeat</keyword>
<dbReference type="Pfam" id="PF13855">
    <property type="entry name" value="LRR_8"/>
    <property type="match status" value="1"/>
</dbReference>
<evidence type="ECO:0008006" key="12">
    <source>
        <dbReference type="Google" id="ProtNLM"/>
    </source>
</evidence>
<dbReference type="GO" id="GO:0016020">
    <property type="term" value="C:membrane"/>
    <property type="evidence" value="ECO:0007669"/>
    <property type="project" value="UniProtKB-SubCell"/>
</dbReference>
<comment type="similarity">
    <text evidence="2">Belongs to the RLP family.</text>
</comment>
<dbReference type="PRINTS" id="PR00019">
    <property type="entry name" value="LEURICHRPT"/>
</dbReference>
<dbReference type="Pfam" id="PF13516">
    <property type="entry name" value="LRR_6"/>
    <property type="match status" value="2"/>
</dbReference>
<evidence type="ECO:0000256" key="10">
    <source>
        <dbReference type="ARBA" id="ARBA00023180"/>
    </source>
</evidence>
<evidence type="ECO:0000256" key="2">
    <source>
        <dbReference type="ARBA" id="ARBA00009592"/>
    </source>
</evidence>
<organism evidence="11">
    <name type="scientific">Eucalyptus grandis</name>
    <name type="common">Flooded gum</name>
    <dbReference type="NCBI Taxonomy" id="71139"/>
    <lineage>
        <taxon>Eukaryota</taxon>
        <taxon>Viridiplantae</taxon>
        <taxon>Streptophyta</taxon>
        <taxon>Embryophyta</taxon>
        <taxon>Tracheophyta</taxon>
        <taxon>Spermatophyta</taxon>
        <taxon>Magnoliopsida</taxon>
        <taxon>eudicotyledons</taxon>
        <taxon>Gunneridae</taxon>
        <taxon>Pentapetalae</taxon>
        <taxon>rosids</taxon>
        <taxon>malvids</taxon>
        <taxon>Myrtales</taxon>
        <taxon>Myrtaceae</taxon>
        <taxon>Myrtoideae</taxon>
        <taxon>Eucalypteae</taxon>
        <taxon>Eucalyptus</taxon>
    </lineage>
</organism>
<dbReference type="InterPro" id="IPR032675">
    <property type="entry name" value="LRR_dom_sf"/>
</dbReference>
<accession>A0A059BLP8</accession>
<keyword evidence="7" id="KW-1133">Transmembrane helix</keyword>
<sequence>MRNENSFHCSLLSSPATHRPLDQRNALLHFKNSFMLDRDALDACDWHCPITSYPKTNSWNKSMDCCSWDSLRGILHSISSLFLLRHLRSLNLFGNNFIGSHISSNLSAFAKSTHLNLSCLYFWGSIPSEISYLSKVVSLDLSRNYTSVIYPFSSLILENSIFAMLVHNLTTLRKLVFYEVNMFMVSPKSFANLSSSVTYLSVGSYSIRGIFPCILFQLLNLTTLDISEDNNLSRILPKSSWTNPLDSLSLRDTSLSREIPNSIGTLKSLAFLVKQLLDIHLENNSFHGPLPIPSPYTSYFLASDNGFTSEIPSLICQSSSLQHLDLSDNNFSGNMSSCFGNITNLNIFPLEYISNTSLTVIDLSNNKFGGPIPIPSPITYYYSIASNKITKKIPSLICNATEFKIIDLSNNSLRSSLPRCLTNFSTNLLVLNLRMNYLEKIKLVRILTILITIALLHNSFQCNIPKVIGHLHSLIGLNLSREHLTSSIPLTLGNLTNLEWLDLSSNKLGGVMPKKFGDLASLGYLNLSKNQFTGRIPQDKQLSTFSSDSFSGNSGLCGTPQ</sequence>
<dbReference type="Gene3D" id="3.80.10.10">
    <property type="entry name" value="Ribonuclease Inhibitor"/>
    <property type="match status" value="3"/>
</dbReference>